<keyword evidence="2" id="KW-1185">Reference proteome</keyword>
<accession>A0A6A1W2Q5</accession>
<organism evidence="1 2">
    <name type="scientific">Morella rubra</name>
    <name type="common">Chinese bayberry</name>
    <dbReference type="NCBI Taxonomy" id="262757"/>
    <lineage>
        <taxon>Eukaryota</taxon>
        <taxon>Viridiplantae</taxon>
        <taxon>Streptophyta</taxon>
        <taxon>Embryophyta</taxon>
        <taxon>Tracheophyta</taxon>
        <taxon>Spermatophyta</taxon>
        <taxon>Magnoliopsida</taxon>
        <taxon>eudicotyledons</taxon>
        <taxon>Gunneridae</taxon>
        <taxon>Pentapetalae</taxon>
        <taxon>rosids</taxon>
        <taxon>fabids</taxon>
        <taxon>Fagales</taxon>
        <taxon>Myricaceae</taxon>
        <taxon>Morella</taxon>
    </lineage>
</organism>
<dbReference type="Proteomes" id="UP000516437">
    <property type="component" value="Chromosome 3"/>
</dbReference>
<comment type="caution">
    <text evidence="1">The sequence shown here is derived from an EMBL/GenBank/DDBJ whole genome shotgun (WGS) entry which is preliminary data.</text>
</comment>
<dbReference type="OrthoDB" id="1921870at2759"/>
<dbReference type="AlphaFoldDB" id="A0A6A1W2Q5"/>
<protein>
    <submittedName>
        <fullName evidence="1">Uncharacterized protein</fullName>
    </submittedName>
</protein>
<dbReference type="EMBL" id="RXIC02000021">
    <property type="protein sequence ID" value="KAB1219512.1"/>
    <property type="molecule type" value="Genomic_DNA"/>
</dbReference>
<evidence type="ECO:0000313" key="2">
    <source>
        <dbReference type="Proteomes" id="UP000516437"/>
    </source>
</evidence>
<gene>
    <name evidence="1" type="ORF">CJ030_MR3G012308</name>
</gene>
<proteinExistence type="predicted"/>
<name>A0A6A1W2Q5_9ROSI</name>
<sequence>MTQLTEWMQSVLRPTHEMVSDISCRLTTLEQKVMDMDSGWKKEIAAVQEAMRKVATGVELFALTQRVVYIEEHLSQIHDVLKISDDNDDDLRGNNCKCTMQRRSAINKENRAKLKIVDTYGTRSFQRAKALLHESEGKSYTEVEIFAEVLGTKAGYVRGLGRSVRSVGSSSSAASVDLSWRLEEARLEIEEMRLDRWNMKRF</sequence>
<evidence type="ECO:0000313" key="1">
    <source>
        <dbReference type="EMBL" id="KAB1219512.1"/>
    </source>
</evidence>
<reference evidence="1 2" key="1">
    <citation type="journal article" date="2019" name="Plant Biotechnol. J.">
        <title>The red bayberry genome and genetic basis of sex determination.</title>
        <authorList>
            <person name="Jia H.M."/>
            <person name="Jia H.J."/>
            <person name="Cai Q.L."/>
            <person name="Wang Y."/>
            <person name="Zhao H.B."/>
            <person name="Yang W.F."/>
            <person name="Wang G.Y."/>
            <person name="Li Y.H."/>
            <person name="Zhan D.L."/>
            <person name="Shen Y.T."/>
            <person name="Niu Q.F."/>
            <person name="Chang L."/>
            <person name="Qiu J."/>
            <person name="Zhao L."/>
            <person name="Xie H.B."/>
            <person name="Fu W.Y."/>
            <person name="Jin J."/>
            <person name="Li X.W."/>
            <person name="Jiao Y."/>
            <person name="Zhou C.C."/>
            <person name="Tu T."/>
            <person name="Chai C.Y."/>
            <person name="Gao J.L."/>
            <person name="Fan L.J."/>
            <person name="van de Weg E."/>
            <person name="Wang J.Y."/>
            <person name="Gao Z.S."/>
        </authorList>
    </citation>
    <scope>NUCLEOTIDE SEQUENCE [LARGE SCALE GENOMIC DNA]</scope>
    <source>
        <tissue evidence="1">Leaves</tissue>
    </source>
</reference>